<dbReference type="PANTHER" id="PTHR32322">
    <property type="entry name" value="INNER MEMBRANE TRANSPORTER"/>
    <property type="match status" value="1"/>
</dbReference>
<proteinExistence type="predicted"/>
<keyword evidence="2 5" id="KW-0812">Transmembrane</keyword>
<reference evidence="7 8" key="1">
    <citation type="submission" date="2017-01" db="EMBL/GenBank/DDBJ databases">
        <authorList>
            <person name="Mah S.A."/>
            <person name="Swanson W.J."/>
            <person name="Moy G.W."/>
            <person name="Vacquier V.D."/>
        </authorList>
    </citation>
    <scope>NUCLEOTIDE SEQUENCE [LARGE SCALE GENOMIC DNA]</scope>
    <source>
        <strain evidence="7 8">DSM 22694</strain>
    </source>
</reference>
<gene>
    <name evidence="7" type="ORF">RS694_06910</name>
</gene>
<feature type="domain" description="EamA" evidence="6">
    <location>
        <begin position="149"/>
        <end position="281"/>
    </location>
</feature>
<feature type="transmembrane region" description="Helical" evidence="5">
    <location>
        <begin position="123"/>
        <end position="142"/>
    </location>
</feature>
<feature type="transmembrane region" description="Helical" evidence="5">
    <location>
        <begin position="204"/>
        <end position="225"/>
    </location>
</feature>
<accession>A0A1P8K8G5</accession>
<dbReference type="PANTHER" id="PTHR32322:SF9">
    <property type="entry name" value="AMINO-ACID METABOLITE EFFLUX PUMP-RELATED"/>
    <property type="match status" value="1"/>
</dbReference>
<sequence length="297" mass="31664">MKTRFFAQLVALSALWGASFMLIRIAVPVLGPNVLAALRIGLATVTLALLMRLMRHRWPLAHWRELTLLGLLTVALPFLLFAWAGLQIPAGYSALLNTTAVLFGTFASAWLKEDTLTPRKLFGCLLGFVGVALILRLGPVALTGRVVLAVLACVAASACYGVATPLMKRATTRMQPLEIAMGIHSAALLMLLPGAAWSLPQAQFTPGALAAVAMLGIVTSGIAYWMHLRIMRNMTPVAAMSPVFMVPVFGVAWGHVFLDEPLGAGLFWGGALVLVASALVSGFNPLSRWLDAVDAKP</sequence>
<protein>
    <submittedName>
        <fullName evidence="7">EamA family transporter</fullName>
    </submittedName>
</protein>
<feature type="domain" description="EamA" evidence="6">
    <location>
        <begin position="10"/>
        <end position="135"/>
    </location>
</feature>
<dbReference type="InterPro" id="IPR050638">
    <property type="entry name" value="AA-Vitamin_Transporters"/>
</dbReference>
<evidence type="ECO:0000313" key="7">
    <source>
        <dbReference type="EMBL" id="APW42294.1"/>
    </source>
</evidence>
<evidence type="ECO:0000313" key="8">
    <source>
        <dbReference type="Proteomes" id="UP000186110"/>
    </source>
</evidence>
<dbReference type="InterPro" id="IPR000620">
    <property type="entry name" value="EamA_dom"/>
</dbReference>
<dbReference type="eggNOG" id="COG0697">
    <property type="taxonomic scope" value="Bacteria"/>
</dbReference>
<keyword evidence="8" id="KW-1185">Reference proteome</keyword>
<feature type="transmembrane region" description="Helical" evidence="5">
    <location>
        <begin position="262"/>
        <end position="280"/>
    </location>
</feature>
<feature type="transmembrane region" description="Helical" evidence="5">
    <location>
        <begin position="148"/>
        <end position="167"/>
    </location>
</feature>
<evidence type="ECO:0000256" key="5">
    <source>
        <dbReference type="SAM" id="Phobius"/>
    </source>
</evidence>
<dbReference type="Proteomes" id="UP000186110">
    <property type="component" value="Chromosome"/>
</dbReference>
<feature type="transmembrane region" description="Helical" evidence="5">
    <location>
        <begin position="179"/>
        <end position="198"/>
    </location>
</feature>
<evidence type="ECO:0000256" key="4">
    <source>
        <dbReference type="ARBA" id="ARBA00023136"/>
    </source>
</evidence>
<dbReference type="KEGG" id="rsb:RS694_06910"/>
<feature type="transmembrane region" description="Helical" evidence="5">
    <location>
        <begin position="92"/>
        <end position="111"/>
    </location>
</feature>
<organism evidence="7 8">
    <name type="scientific">Rhodoferax saidenbachensis</name>
    <dbReference type="NCBI Taxonomy" id="1484693"/>
    <lineage>
        <taxon>Bacteria</taxon>
        <taxon>Pseudomonadati</taxon>
        <taxon>Pseudomonadota</taxon>
        <taxon>Betaproteobacteria</taxon>
        <taxon>Burkholderiales</taxon>
        <taxon>Comamonadaceae</taxon>
        <taxon>Rhodoferax</taxon>
    </lineage>
</organism>
<dbReference type="AlphaFoldDB" id="A0A1P8K8G5"/>
<evidence type="ECO:0000256" key="3">
    <source>
        <dbReference type="ARBA" id="ARBA00022989"/>
    </source>
</evidence>
<dbReference type="STRING" id="1484693.RS694_06910"/>
<feature type="transmembrane region" description="Helical" evidence="5">
    <location>
        <begin position="237"/>
        <end position="256"/>
    </location>
</feature>
<dbReference type="EMBL" id="CP019239">
    <property type="protein sequence ID" value="APW42294.1"/>
    <property type="molecule type" value="Genomic_DNA"/>
</dbReference>
<evidence type="ECO:0000259" key="6">
    <source>
        <dbReference type="Pfam" id="PF00892"/>
    </source>
</evidence>
<name>A0A1P8K8G5_9BURK</name>
<evidence type="ECO:0000256" key="2">
    <source>
        <dbReference type="ARBA" id="ARBA00022692"/>
    </source>
</evidence>
<dbReference type="InterPro" id="IPR037185">
    <property type="entry name" value="EmrE-like"/>
</dbReference>
<dbReference type="GO" id="GO:0016020">
    <property type="term" value="C:membrane"/>
    <property type="evidence" value="ECO:0007669"/>
    <property type="project" value="UniProtKB-SubCell"/>
</dbReference>
<evidence type="ECO:0000256" key="1">
    <source>
        <dbReference type="ARBA" id="ARBA00004141"/>
    </source>
</evidence>
<keyword evidence="4 5" id="KW-0472">Membrane</keyword>
<feature type="transmembrane region" description="Helical" evidence="5">
    <location>
        <begin position="34"/>
        <end position="54"/>
    </location>
</feature>
<dbReference type="Pfam" id="PF00892">
    <property type="entry name" value="EamA"/>
    <property type="match status" value="2"/>
</dbReference>
<comment type="subcellular location">
    <subcellularLocation>
        <location evidence="1">Membrane</location>
        <topology evidence="1">Multi-pass membrane protein</topology>
    </subcellularLocation>
</comment>
<feature type="transmembrane region" description="Helical" evidence="5">
    <location>
        <begin position="66"/>
        <end position="86"/>
    </location>
</feature>
<dbReference type="SUPFAM" id="SSF103481">
    <property type="entry name" value="Multidrug resistance efflux transporter EmrE"/>
    <property type="match status" value="2"/>
</dbReference>
<keyword evidence="3 5" id="KW-1133">Transmembrane helix</keyword>
<dbReference type="RefSeq" id="WP_029705933.1">
    <property type="nucleotide sequence ID" value="NZ_CP019239.1"/>
</dbReference>